<sequence length="359" mass="40498">MKDVDSAWRLAIEKSAMHTIDPVLRSGFKIDRQDKVATAGSCFAQHISRTLQKKGFNYFISEKGDLSEIDLTADEAQRRNYGVFSARFGNIYTARQLLQLFDRAYGHYTPEESYWVRDDGKLVDPFRPQVEPEGFTSIEDLNADREKHFASVRDMFESLDVLVFTLGLTESWQSRTDGAVFPLAPGVVAGEMDTTRYEFVNFQVADVVADLKGFIGRLLGVNPKAKMLITVSPVPLIATYEDRHVLVSTTYSKSALRAAAEEISLQHSMCEYFPSYEIITGSYTRGEYFESDLRSVKPEGVEHVMRLFLQHYASDAPSIASLLTEQSDITHHAKSFSEELLEQNARLAAIVCDEEALDR</sequence>
<dbReference type="Proteomes" id="UP000253940">
    <property type="component" value="Chromosome"/>
</dbReference>
<protein>
    <submittedName>
        <fullName evidence="2">GSCFA family protein</fullName>
    </submittedName>
</protein>
<accession>A0A345PBT9</accession>
<gene>
    <name evidence="2" type="ORF">HYN46_15945</name>
</gene>
<name>A0A345PBT9_9GAMM</name>
<keyword evidence="3" id="KW-1185">Reference proteome</keyword>
<proteinExistence type="predicted"/>
<dbReference type="Pfam" id="PF08885">
    <property type="entry name" value="GSCFA"/>
    <property type="match status" value="1"/>
</dbReference>
<evidence type="ECO:0000313" key="3">
    <source>
        <dbReference type="Proteomes" id="UP000253940"/>
    </source>
</evidence>
<dbReference type="InterPro" id="IPR014982">
    <property type="entry name" value="GSCFA"/>
</dbReference>
<organism evidence="2 3">
    <name type="scientific">Aquirhabdus parva</name>
    <dbReference type="NCBI Taxonomy" id="2283318"/>
    <lineage>
        <taxon>Bacteria</taxon>
        <taxon>Pseudomonadati</taxon>
        <taxon>Pseudomonadota</taxon>
        <taxon>Gammaproteobacteria</taxon>
        <taxon>Moraxellales</taxon>
        <taxon>Moraxellaceae</taxon>
        <taxon>Aquirhabdus</taxon>
    </lineage>
</organism>
<reference evidence="2 3" key="1">
    <citation type="submission" date="2018-07" db="EMBL/GenBank/DDBJ databases">
        <title>Genome sequencing of Moraxellaceae gen. HYN0046.</title>
        <authorList>
            <person name="Kim M."/>
            <person name="Yi H."/>
        </authorList>
    </citation>
    <scope>NUCLEOTIDE SEQUENCE [LARGE SCALE GENOMIC DNA]</scope>
    <source>
        <strain evidence="2 3">HYN0046</strain>
    </source>
</reference>
<dbReference type="EMBL" id="CP031222">
    <property type="protein sequence ID" value="AXI04748.1"/>
    <property type="molecule type" value="Genomic_DNA"/>
</dbReference>
<dbReference type="AlphaFoldDB" id="A0A345PBT9"/>
<evidence type="ECO:0000313" key="2">
    <source>
        <dbReference type="EMBL" id="AXI04748.1"/>
    </source>
</evidence>
<feature type="domain" description="GSCFA" evidence="1">
    <location>
        <begin position="35"/>
        <end position="308"/>
    </location>
</feature>
<dbReference type="OrthoDB" id="369216at2"/>
<dbReference type="KEGG" id="mbah:HYN46_15945"/>
<evidence type="ECO:0000259" key="1">
    <source>
        <dbReference type="Pfam" id="PF08885"/>
    </source>
</evidence>